<organism evidence="2 3">
    <name type="scientific">Oesophagostomum dentatum</name>
    <name type="common">Nodular worm</name>
    <dbReference type="NCBI Taxonomy" id="61180"/>
    <lineage>
        <taxon>Eukaryota</taxon>
        <taxon>Metazoa</taxon>
        <taxon>Ecdysozoa</taxon>
        <taxon>Nematoda</taxon>
        <taxon>Chromadorea</taxon>
        <taxon>Rhabditida</taxon>
        <taxon>Rhabditina</taxon>
        <taxon>Rhabditomorpha</taxon>
        <taxon>Strongyloidea</taxon>
        <taxon>Strongylidae</taxon>
        <taxon>Oesophagostomum</taxon>
    </lineage>
</organism>
<evidence type="ECO:0000313" key="2">
    <source>
        <dbReference type="EMBL" id="KHJ92622.1"/>
    </source>
</evidence>
<feature type="region of interest" description="Disordered" evidence="1">
    <location>
        <begin position="25"/>
        <end position="76"/>
    </location>
</feature>
<dbReference type="EMBL" id="KN551238">
    <property type="protein sequence ID" value="KHJ92622.1"/>
    <property type="molecule type" value="Genomic_DNA"/>
</dbReference>
<reference evidence="2 3" key="1">
    <citation type="submission" date="2014-03" db="EMBL/GenBank/DDBJ databases">
        <title>Draft genome of the hookworm Oesophagostomum dentatum.</title>
        <authorList>
            <person name="Mitreva M."/>
        </authorList>
    </citation>
    <scope>NUCLEOTIDE SEQUENCE [LARGE SCALE GENOMIC DNA]</scope>
    <source>
        <strain evidence="2 3">OD-Hann</strain>
    </source>
</reference>
<dbReference type="Proteomes" id="UP000053660">
    <property type="component" value="Unassembled WGS sequence"/>
</dbReference>
<feature type="non-terminal residue" evidence="2">
    <location>
        <position position="76"/>
    </location>
</feature>
<sequence length="76" mass="8472">MCECKYIFPSEEVPNMVLKCCSRKEPKGLREKFQDEKYDHSDEGSSGSRRSGKPNKPGRSGSPDKPSKPGKPSKPD</sequence>
<name>A0A0B1TA20_OESDE</name>
<keyword evidence="3" id="KW-1185">Reference proteome</keyword>
<protein>
    <submittedName>
        <fullName evidence="2">Uncharacterized protein</fullName>
    </submittedName>
</protein>
<dbReference type="AlphaFoldDB" id="A0A0B1TA20"/>
<feature type="compositionally biased region" description="Basic and acidic residues" evidence="1">
    <location>
        <begin position="25"/>
        <end position="43"/>
    </location>
</feature>
<evidence type="ECO:0000313" key="3">
    <source>
        <dbReference type="Proteomes" id="UP000053660"/>
    </source>
</evidence>
<gene>
    <name evidence="2" type="ORF">OESDEN_07485</name>
</gene>
<accession>A0A0B1TA20</accession>
<proteinExistence type="predicted"/>
<evidence type="ECO:0000256" key="1">
    <source>
        <dbReference type="SAM" id="MobiDB-lite"/>
    </source>
</evidence>